<organism evidence="1 2">
    <name type="scientific">Asparagus officinalis</name>
    <name type="common">Garden asparagus</name>
    <dbReference type="NCBI Taxonomy" id="4686"/>
    <lineage>
        <taxon>Eukaryota</taxon>
        <taxon>Viridiplantae</taxon>
        <taxon>Streptophyta</taxon>
        <taxon>Embryophyta</taxon>
        <taxon>Tracheophyta</taxon>
        <taxon>Spermatophyta</taxon>
        <taxon>Magnoliopsida</taxon>
        <taxon>Liliopsida</taxon>
        <taxon>Asparagales</taxon>
        <taxon>Asparagaceae</taxon>
        <taxon>Asparagoideae</taxon>
        <taxon>Asparagus</taxon>
    </lineage>
</organism>
<accession>A0A5P1EMZ4</accession>
<dbReference type="EMBL" id="CM007386">
    <property type="protein sequence ID" value="ONK67306.1"/>
    <property type="molecule type" value="Genomic_DNA"/>
</dbReference>
<proteinExistence type="predicted"/>
<keyword evidence="2" id="KW-1185">Reference proteome</keyword>
<evidence type="ECO:0000313" key="2">
    <source>
        <dbReference type="Proteomes" id="UP000243459"/>
    </source>
</evidence>
<protein>
    <submittedName>
        <fullName evidence="1">Uncharacterized protein</fullName>
    </submittedName>
</protein>
<dbReference type="Proteomes" id="UP000243459">
    <property type="component" value="Chromosome 6"/>
</dbReference>
<evidence type="ECO:0000313" key="1">
    <source>
        <dbReference type="EMBL" id="ONK67306.1"/>
    </source>
</evidence>
<sequence>MFGQMEHIQTSYLKLLGEVAFLRASRGVDSERAMETLVPEASEVDRLKQELEESQRKARRLGEALEERDYAKTHVEIKKKTAVYVRHQMDKEHAALVKLLGEVAHLHKSLTAA</sequence>
<dbReference type="AlphaFoldDB" id="A0A5P1EMZ4"/>
<gene>
    <name evidence="1" type="ORF">A4U43_C06F18780</name>
</gene>
<reference evidence="2" key="1">
    <citation type="journal article" date="2017" name="Nat. Commun.">
        <title>The asparagus genome sheds light on the origin and evolution of a young Y chromosome.</title>
        <authorList>
            <person name="Harkess A."/>
            <person name="Zhou J."/>
            <person name="Xu C."/>
            <person name="Bowers J.E."/>
            <person name="Van der Hulst R."/>
            <person name="Ayyampalayam S."/>
            <person name="Mercati F."/>
            <person name="Riccardi P."/>
            <person name="McKain M.R."/>
            <person name="Kakrana A."/>
            <person name="Tang H."/>
            <person name="Ray J."/>
            <person name="Groenendijk J."/>
            <person name="Arikit S."/>
            <person name="Mathioni S.M."/>
            <person name="Nakano M."/>
            <person name="Shan H."/>
            <person name="Telgmann-Rauber A."/>
            <person name="Kanno A."/>
            <person name="Yue Z."/>
            <person name="Chen H."/>
            <person name="Li W."/>
            <person name="Chen Y."/>
            <person name="Xu X."/>
            <person name="Zhang Y."/>
            <person name="Luo S."/>
            <person name="Chen H."/>
            <person name="Gao J."/>
            <person name="Mao Z."/>
            <person name="Pires J.C."/>
            <person name="Luo M."/>
            <person name="Kudrna D."/>
            <person name="Wing R.A."/>
            <person name="Meyers B.C."/>
            <person name="Yi K."/>
            <person name="Kong H."/>
            <person name="Lavrijsen P."/>
            <person name="Sunseri F."/>
            <person name="Falavigna A."/>
            <person name="Ye Y."/>
            <person name="Leebens-Mack J.H."/>
            <person name="Chen G."/>
        </authorList>
    </citation>
    <scope>NUCLEOTIDE SEQUENCE [LARGE SCALE GENOMIC DNA]</scope>
    <source>
        <strain evidence="2">cv. DH0086</strain>
    </source>
</reference>
<dbReference type="Gramene" id="ONK67306">
    <property type="protein sequence ID" value="ONK67306"/>
    <property type="gene ID" value="A4U43_C06F18780"/>
</dbReference>
<name>A0A5P1EMZ4_ASPOF</name>